<sequence>MRFPSICKKSKTKASWKLSLFNHFKAISFIAKPKPLKHSNSVLSDRTARFISALDCSWSRSRSHCFTVPKDSGELLNMANEALRSNRLFFEPGNTGSILEAARFPFKDCVALALETGDPYMEFRVSMEEIVEACELKEQQHLEELLGWYLKMNRKKNHGFIVGAFIDMFAAVNS</sequence>
<dbReference type="InterPro" id="IPR006458">
    <property type="entry name" value="Ovate_C"/>
</dbReference>
<evidence type="ECO:0000313" key="9">
    <source>
        <dbReference type="Proteomes" id="UP001165190"/>
    </source>
</evidence>
<dbReference type="AlphaFoldDB" id="A0A9W7M5T4"/>
<keyword evidence="5 6" id="KW-0539">Nucleus</keyword>
<evidence type="ECO:0000256" key="6">
    <source>
        <dbReference type="RuleBase" id="RU367028"/>
    </source>
</evidence>
<evidence type="ECO:0000256" key="5">
    <source>
        <dbReference type="ARBA" id="ARBA00023242"/>
    </source>
</evidence>
<dbReference type="InterPro" id="IPR038933">
    <property type="entry name" value="Ovate"/>
</dbReference>
<dbReference type="Pfam" id="PF04844">
    <property type="entry name" value="Ovate"/>
    <property type="match status" value="1"/>
</dbReference>
<proteinExistence type="predicted"/>
<dbReference type="GO" id="GO:0045892">
    <property type="term" value="P:negative regulation of DNA-templated transcription"/>
    <property type="evidence" value="ECO:0007669"/>
    <property type="project" value="UniProtKB-UniRule"/>
</dbReference>
<dbReference type="EMBL" id="BSYR01000022">
    <property type="protein sequence ID" value="GMI89028.1"/>
    <property type="molecule type" value="Genomic_DNA"/>
</dbReference>
<comment type="subcellular location">
    <subcellularLocation>
        <location evidence="1 6">Nucleus</location>
    </subcellularLocation>
</comment>
<gene>
    <name evidence="8" type="ORF">HRI_002572100</name>
</gene>
<accession>A0A9W7M5T4</accession>
<comment type="function">
    <text evidence="6">Transcriptional repressor that regulates multiple aspects of plant growth and development.</text>
</comment>
<keyword evidence="3 6" id="KW-0805">Transcription regulation</keyword>
<reference evidence="8" key="1">
    <citation type="submission" date="2023-05" db="EMBL/GenBank/DDBJ databases">
        <title>Genome and transcriptome analyses reveal genes involved in the formation of fine ridges on petal epidermal cells in Hibiscus trionum.</title>
        <authorList>
            <person name="Koshimizu S."/>
            <person name="Masuda S."/>
            <person name="Ishii T."/>
            <person name="Shirasu K."/>
            <person name="Hoshino A."/>
            <person name="Arita M."/>
        </authorList>
    </citation>
    <scope>NUCLEOTIDE SEQUENCE</scope>
    <source>
        <strain evidence="8">Hamamatsu line</strain>
    </source>
</reference>
<evidence type="ECO:0000256" key="2">
    <source>
        <dbReference type="ARBA" id="ARBA00022491"/>
    </source>
</evidence>
<dbReference type="Proteomes" id="UP001165190">
    <property type="component" value="Unassembled WGS sequence"/>
</dbReference>
<keyword evidence="9" id="KW-1185">Reference proteome</keyword>
<evidence type="ECO:0000256" key="3">
    <source>
        <dbReference type="ARBA" id="ARBA00023015"/>
    </source>
</evidence>
<protein>
    <recommendedName>
        <fullName evidence="6">Transcription repressor</fullName>
    </recommendedName>
    <alternativeName>
        <fullName evidence="6">Ovate family protein</fullName>
    </alternativeName>
</protein>
<dbReference type="NCBIfam" id="TIGR01568">
    <property type="entry name" value="A_thal_3678"/>
    <property type="match status" value="1"/>
</dbReference>
<dbReference type="PANTHER" id="PTHR33057">
    <property type="entry name" value="TRANSCRIPTION REPRESSOR OFP7-RELATED"/>
    <property type="match status" value="1"/>
</dbReference>
<evidence type="ECO:0000259" key="7">
    <source>
        <dbReference type="PROSITE" id="PS51754"/>
    </source>
</evidence>
<comment type="caution">
    <text evidence="8">The sequence shown here is derived from an EMBL/GenBank/DDBJ whole genome shotgun (WGS) entry which is preliminary data.</text>
</comment>
<dbReference type="PANTHER" id="PTHR33057:SF113">
    <property type="entry name" value="TRANSCRIPTION REPRESSOR"/>
    <property type="match status" value="1"/>
</dbReference>
<evidence type="ECO:0000256" key="1">
    <source>
        <dbReference type="ARBA" id="ARBA00004123"/>
    </source>
</evidence>
<dbReference type="GO" id="GO:0005634">
    <property type="term" value="C:nucleus"/>
    <property type="evidence" value="ECO:0007669"/>
    <property type="project" value="UniProtKB-SubCell"/>
</dbReference>
<evidence type="ECO:0000256" key="4">
    <source>
        <dbReference type="ARBA" id="ARBA00023163"/>
    </source>
</evidence>
<name>A0A9W7M5T4_HIBTR</name>
<organism evidence="8 9">
    <name type="scientific">Hibiscus trionum</name>
    <name type="common">Flower of an hour</name>
    <dbReference type="NCBI Taxonomy" id="183268"/>
    <lineage>
        <taxon>Eukaryota</taxon>
        <taxon>Viridiplantae</taxon>
        <taxon>Streptophyta</taxon>
        <taxon>Embryophyta</taxon>
        <taxon>Tracheophyta</taxon>
        <taxon>Spermatophyta</taxon>
        <taxon>Magnoliopsida</taxon>
        <taxon>eudicotyledons</taxon>
        <taxon>Gunneridae</taxon>
        <taxon>Pentapetalae</taxon>
        <taxon>rosids</taxon>
        <taxon>malvids</taxon>
        <taxon>Malvales</taxon>
        <taxon>Malvaceae</taxon>
        <taxon>Malvoideae</taxon>
        <taxon>Hibiscus</taxon>
    </lineage>
</organism>
<dbReference type="PROSITE" id="PS51754">
    <property type="entry name" value="OVATE"/>
    <property type="match status" value="1"/>
</dbReference>
<feature type="domain" description="OVATE" evidence="7">
    <location>
        <begin position="112"/>
        <end position="171"/>
    </location>
</feature>
<keyword evidence="4 6" id="KW-0804">Transcription</keyword>
<evidence type="ECO:0000313" key="8">
    <source>
        <dbReference type="EMBL" id="GMI89028.1"/>
    </source>
</evidence>
<keyword evidence="2 6" id="KW-0678">Repressor</keyword>
<dbReference type="OrthoDB" id="689823at2759"/>